<accession>A0AC34GX89</accession>
<evidence type="ECO:0000313" key="1">
    <source>
        <dbReference type="Proteomes" id="UP000887579"/>
    </source>
</evidence>
<sequence>MGRLSGSLAAIAIISIAYLQLQKYFVIHKKQVKPIFPRHGYYGPGRYIPDDERIHTFHINVSDKVIIDLGQRLREARISHEQLEDVSDFSYGFNKNTLQEFINYWKNDYSWKDEEAKINLFSHFTTQIEGLNIHYIHAKPPLNKYQRIVPLLLVHGWPGNVYEFYKLIPLLTDPALQGHDTKRTAFEVIVPSIPGFGWSEASHKSGFDQIATARIFKKLMVDRLDFMRFVAHGGDWGSLVVSNIAREFPEHLYGIHLNNVLSVPTIPRTIIQILGSYFPSLTFLSETPQNYSYKEIFMEKLFESGYLHIQATKPDTIGVALNDSPIGLMAWILEKFSSLTNKEYRNLPDGGLEKKFTKDELLTIVMIYWINGNILSSQRYYKEFFCHSDRIEFSKEYIDVPVGVVTFPNDFGGFPTPAEMLSSIATLKHYKVMEKGGHFAALEEPVLLASDIYEYVVKIVPEFDFEVLVGSM</sequence>
<name>A0AC34GX89_9BILA</name>
<protein>
    <submittedName>
        <fullName evidence="2">Epoxide hydrolase</fullName>
    </submittedName>
</protein>
<evidence type="ECO:0000313" key="2">
    <source>
        <dbReference type="WBParaSite" id="ES5_v2.g9176.t1"/>
    </source>
</evidence>
<dbReference type="WBParaSite" id="ES5_v2.g9176.t1">
    <property type="protein sequence ID" value="ES5_v2.g9176.t1"/>
    <property type="gene ID" value="ES5_v2.g9176"/>
</dbReference>
<proteinExistence type="predicted"/>
<dbReference type="Proteomes" id="UP000887579">
    <property type="component" value="Unplaced"/>
</dbReference>
<reference evidence="2" key="1">
    <citation type="submission" date="2022-11" db="UniProtKB">
        <authorList>
            <consortium name="WormBaseParasite"/>
        </authorList>
    </citation>
    <scope>IDENTIFICATION</scope>
</reference>
<organism evidence="1 2">
    <name type="scientific">Panagrolaimus sp. ES5</name>
    <dbReference type="NCBI Taxonomy" id="591445"/>
    <lineage>
        <taxon>Eukaryota</taxon>
        <taxon>Metazoa</taxon>
        <taxon>Ecdysozoa</taxon>
        <taxon>Nematoda</taxon>
        <taxon>Chromadorea</taxon>
        <taxon>Rhabditida</taxon>
        <taxon>Tylenchina</taxon>
        <taxon>Panagrolaimomorpha</taxon>
        <taxon>Panagrolaimoidea</taxon>
        <taxon>Panagrolaimidae</taxon>
        <taxon>Panagrolaimus</taxon>
    </lineage>
</organism>